<keyword evidence="3" id="KW-1185">Reference proteome</keyword>
<sequence>MRFSTIILTSTIVLLASMGPAAGAHAAVAHNEVAETCPPTESIPPGVERISGADRFEVSARTSARSFPGGAAVVFLATGSGFADALSGSAAAGHLHGPVLLVTKDSVPASVRAEIVRLAPRDIVILGGTASISSEVERSVSGLATGSVKRISGDDRYDVSARLASQMFGTDVDTVYVASGEVFSDALSAAAAAGDAFAPVLLVQKNGVPPEIARYLAARGDVEHIIIVGGPSTVSDATALTLAANAPTQRVPGPDRYAVSAATSANQFCAERSMVFVASGEVFPDALSGSAAAIAFGSPVLLVSKNGISLQVEQELRRLDPQRIIVLGGQDTISKSLEDKLANYLRP</sequence>
<feature type="chain" id="PRO_5047215213" evidence="1">
    <location>
        <begin position="27"/>
        <end position="347"/>
    </location>
</feature>
<organism evidence="2 3">
    <name type="scientific">Herbiconiux daphne</name>
    <dbReference type="NCBI Taxonomy" id="2970914"/>
    <lineage>
        <taxon>Bacteria</taxon>
        <taxon>Bacillati</taxon>
        <taxon>Actinomycetota</taxon>
        <taxon>Actinomycetes</taxon>
        <taxon>Micrococcales</taxon>
        <taxon>Microbacteriaceae</taxon>
        <taxon>Herbiconiux</taxon>
    </lineage>
</organism>
<dbReference type="RefSeq" id="WP_259539598.1">
    <property type="nucleotide sequence ID" value="NZ_JANLCJ010000004.1"/>
</dbReference>
<dbReference type="InterPro" id="IPR051922">
    <property type="entry name" value="Bact_Sporulation_Assoc"/>
</dbReference>
<name>A0ABT2H470_9MICO</name>
<dbReference type="EMBL" id="JANLCJ010000004">
    <property type="protein sequence ID" value="MCS5734729.1"/>
    <property type="molecule type" value="Genomic_DNA"/>
</dbReference>
<evidence type="ECO:0000313" key="2">
    <source>
        <dbReference type="EMBL" id="MCS5734729.1"/>
    </source>
</evidence>
<dbReference type="PANTHER" id="PTHR30032">
    <property type="entry name" value="N-ACETYLMURAMOYL-L-ALANINE AMIDASE-RELATED"/>
    <property type="match status" value="1"/>
</dbReference>
<feature type="signal peptide" evidence="1">
    <location>
        <begin position="1"/>
        <end position="26"/>
    </location>
</feature>
<dbReference type="PANTHER" id="PTHR30032:SF4">
    <property type="entry name" value="AMIDASE ENHANCER"/>
    <property type="match status" value="1"/>
</dbReference>
<proteinExistence type="predicted"/>
<accession>A0ABT2H470</accession>
<evidence type="ECO:0000313" key="3">
    <source>
        <dbReference type="Proteomes" id="UP001165586"/>
    </source>
</evidence>
<gene>
    <name evidence="2" type="ORF">N1032_13375</name>
</gene>
<protein>
    <submittedName>
        <fullName evidence="2">Cell wall-binding repeat-containing protein</fullName>
    </submittedName>
</protein>
<comment type="caution">
    <text evidence="2">The sequence shown here is derived from an EMBL/GenBank/DDBJ whole genome shotgun (WGS) entry which is preliminary data.</text>
</comment>
<dbReference type="Gene3D" id="3.40.50.12090">
    <property type="match status" value="1"/>
</dbReference>
<keyword evidence="1" id="KW-0732">Signal</keyword>
<dbReference type="InterPro" id="IPR007253">
    <property type="entry name" value="Cell_wall-bd_2"/>
</dbReference>
<dbReference type="Proteomes" id="UP001165586">
    <property type="component" value="Unassembled WGS sequence"/>
</dbReference>
<evidence type="ECO:0000256" key="1">
    <source>
        <dbReference type="SAM" id="SignalP"/>
    </source>
</evidence>
<reference evidence="2" key="1">
    <citation type="submission" date="2022-08" db="EMBL/GenBank/DDBJ databases">
        <authorList>
            <person name="Deng Y."/>
            <person name="Han X.-F."/>
            <person name="Zhang Y.-Q."/>
        </authorList>
    </citation>
    <scope>NUCLEOTIDE SEQUENCE</scope>
    <source>
        <strain evidence="2">CPCC 203386</strain>
    </source>
</reference>
<dbReference type="Pfam" id="PF04122">
    <property type="entry name" value="CW_binding_2"/>
    <property type="match status" value="3"/>
</dbReference>